<dbReference type="EMBL" id="JBIAHM010000008">
    <property type="protein sequence ID" value="MFE9601576.1"/>
    <property type="molecule type" value="Genomic_DNA"/>
</dbReference>
<reference evidence="3 4" key="1">
    <citation type="submission" date="2024-10" db="EMBL/GenBank/DDBJ databases">
        <title>The Natural Products Discovery Center: Release of the First 8490 Sequenced Strains for Exploring Actinobacteria Biosynthetic Diversity.</title>
        <authorList>
            <person name="Kalkreuter E."/>
            <person name="Kautsar S.A."/>
            <person name="Yang D."/>
            <person name="Bader C.D."/>
            <person name="Teijaro C.N."/>
            <person name="Fluegel L."/>
            <person name="Davis C.M."/>
            <person name="Simpson J.R."/>
            <person name="Lauterbach L."/>
            <person name="Steele A.D."/>
            <person name="Gui C."/>
            <person name="Meng S."/>
            <person name="Li G."/>
            <person name="Viehrig K."/>
            <person name="Ye F."/>
            <person name="Su P."/>
            <person name="Kiefer A.F."/>
            <person name="Nichols A."/>
            <person name="Cepeda A.J."/>
            <person name="Yan W."/>
            <person name="Fan B."/>
            <person name="Jiang Y."/>
            <person name="Adhikari A."/>
            <person name="Zheng C.-J."/>
            <person name="Schuster L."/>
            <person name="Cowan T.M."/>
            <person name="Smanski M.J."/>
            <person name="Chevrette M.G."/>
            <person name="De Carvalho L.P.S."/>
            <person name="Shen B."/>
        </authorList>
    </citation>
    <scope>NUCLEOTIDE SEQUENCE [LARGE SCALE GENOMIC DNA]</scope>
    <source>
        <strain evidence="3 4">NPDC006488</strain>
    </source>
</reference>
<name>A0ABW6M609_9ACTN</name>
<dbReference type="RefSeq" id="WP_388108903.1">
    <property type="nucleotide sequence ID" value="NZ_JBIAHM010000008.1"/>
</dbReference>
<gene>
    <name evidence="3" type="ORF">ACFYNQ_23790</name>
</gene>
<evidence type="ECO:0000259" key="2">
    <source>
        <dbReference type="Pfam" id="PF03771"/>
    </source>
</evidence>
<comment type="caution">
    <text evidence="3">The sequence shown here is derived from an EMBL/GenBank/DDBJ whole genome shotgun (WGS) entry which is preliminary data.</text>
</comment>
<protein>
    <submittedName>
        <fullName evidence="3">DUF317 domain-containing protein</fullName>
    </submittedName>
</protein>
<evidence type="ECO:0000313" key="3">
    <source>
        <dbReference type="EMBL" id="MFE9601576.1"/>
    </source>
</evidence>
<evidence type="ECO:0000256" key="1">
    <source>
        <dbReference type="SAM" id="MobiDB-lite"/>
    </source>
</evidence>
<keyword evidence="4" id="KW-1185">Reference proteome</keyword>
<accession>A0ABW6M609</accession>
<feature type="compositionally biased region" description="Basic and acidic residues" evidence="1">
    <location>
        <begin position="255"/>
        <end position="269"/>
    </location>
</feature>
<feature type="region of interest" description="Disordered" evidence="1">
    <location>
        <begin position="238"/>
        <end position="269"/>
    </location>
</feature>
<dbReference type="InterPro" id="IPR005523">
    <property type="entry name" value="DUF317_SPDY"/>
</dbReference>
<dbReference type="Pfam" id="PF03771">
    <property type="entry name" value="SPDY"/>
    <property type="match status" value="1"/>
</dbReference>
<sequence length="269" mass="29176">MPNDPAQKIPREKVLISPRYLAASLPGDHHLLLDVFAEDSAWSVHTDDSSLTVTSPCRRITIRHDRTAVGHGPHLVVAARTDAQAPERWRTNINGNVPIEFVSTLVGTLAAELAADPDHVVYGIGAEPGLFELYVDIDSWSYFDDFGLSGFISHDGHAAVVGRPPDSPAPPIHGDASITWHLAASPDGLGHLWDISFTEKTPAFLMHAVVAETLDPRPTLRSTVFSFPKAVVPLVSIERVPSPTRPPSAQPSHAEPPRSPEPKRTPKSH</sequence>
<organism evidence="3 4">
    <name type="scientific">Streptomyces hokutonensis</name>
    <dbReference type="NCBI Taxonomy" id="1306990"/>
    <lineage>
        <taxon>Bacteria</taxon>
        <taxon>Bacillati</taxon>
        <taxon>Actinomycetota</taxon>
        <taxon>Actinomycetes</taxon>
        <taxon>Kitasatosporales</taxon>
        <taxon>Streptomycetaceae</taxon>
        <taxon>Streptomyces</taxon>
    </lineage>
</organism>
<feature type="domain" description="DUF317" evidence="2">
    <location>
        <begin position="153"/>
        <end position="218"/>
    </location>
</feature>
<dbReference type="Proteomes" id="UP001601303">
    <property type="component" value="Unassembled WGS sequence"/>
</dbReference>
<evidence type="ECO:0000313" key="4">
    <source>
        <dbReference type="Proteomes" id="UP001601303"/>
    </source>
</evidence>
<proteinExistence type="predicted"/>